<keyword evidence="3" id="KW-1185">Reference proteome</keyword>
<reference evidence="3" key="1">
    <citation type="journal article" date="2023" name="Proc. Natl. Acad. Sci. U.S.A.">
        <title>Genomic and structural basis for evolution of tropane alkaloid biosynthesis.</title>
        <authorList>
            <person name="Wanga Y.-J."/>
            <person name="Taina T."/>
            <person name="Yua J.-Y."/>
            <person name="Lia J."/>
            <person name="Xua B."/>
            <person name="Chenc J."/>
            <person name="D'Auriad J.C."/>
            <person name="Huanga J.-P."/>
            <person name="Huanga S.-X."/>
        </authorList>
    </citation>
    <scope>NUCLEOTIDE SEQUENCE [LARGE SCALE GENOMIC DNA]</scope>
    <source>
        <strain evidence="3">cv. KIB-2019</strain>
    </source>
</reference>
<feature type="region of interest" description="Disordered" evidence="1">
    <location>
        <begin position="61"/>
        <end position="159"/>
    </location>
</feature>
<dbReference type="AlphaFoldDB" id="A0A9Q1ML05"/>
<feature type="compositionally biased region" description="Acidic residues" evidence="1">
    <location>
        <begin position="75"/>
        <end position="115"/>
    </location>
</feature>
<comment type="caution">
    <text evidence="2">The sequence shown here is derived from an EMBL/GenBank/DDBJ whole genome shotgun (WGS) entry which is preliminary data.</text>
</comment>
<dbReference type="OrthoDB" id="1305876at2759"/>
<evidence type="ECO:0000313" key="3">
    <source>
        <dbReference type="Proteomes" id="UP001152561"/>
    </source>
</evidence>
<dbReference type="PANTHER" id="PTHR35711">
    <property type="entry name" value="EXPRESSED PROTEIN"/>
    <property type="match status" value="1"/>
</dbReference>
<name>A0A9Q1ML05_9SOLA</name>
<protein>
    <submittedName>
        <fullName evidence="2">Uncharacterized protein</fullName>
    </submittedName>
</protein>
<organism evidence="2 3">
    <name type="scientific">Anisodus acutangulus</name>
    <dbReference type="NCBI Taxonomy" id="402998"/>
    <lineage>
        <taxon>Eukaryota</taxon>
        <taxon>Viridiplantae</taxon>
        <taxon>Streptophyta</taxon>
        <taxon>Embryophyta</taxon>
        <taxon>Tracheophyta</taxon>
        <taxon>Spermatophyta</taxon>
        <taxon>Magnoliopsida</taxon>
        <taxon>eudicotyledons</taxon>
        <taxon>Gunneridae</taxon>
        <taxon>Pentapetalae</taxon>
        <taxon>asterids</taxon>
        <taxon>lamiids</taxon>
        <taxon>Solanales</taxon>
        <taxon>Solanaceae</taxon>
        <taxon>Solanoideae</taxon>
        <taxon>Hyoscyameae</taxon>
        <taxon>Anisodus</taxon>
    </lineage>
</organism>
<sequence length="159" mass="17876">MDVEILSTTNVGLQRMICSVDLSLNAIFSLSDEELEVQFFSWILSFKLFPIHIRFPFGELKRAMAPDNEPKDSSDNEDDDDDDEDGEDTDNDDEEDDQDDEGSDDDDEEGSDGDDAGANGNGGHDDDSDDEYDGENDDSDDEEEDDEEEDNQPPYKKIK</sequence>
<dbReference type="EMBL" id="JAJAGQ010000006">
    <property type="protein sequence ID" value="KAJ8560661.1"/>
    <property type="molecule type" value="Genomic_DNA"/>
</dbReference>
<gene>
    <name evidence="2" type="ORF">K7X08_022521</name>
</gene>
<feature type="compositionally biased region" description="Basic and acidic residues" evidence="1">
    <location>
        <begin position="61"/>
        <end position="74"/>
    </location>
</feature>
<feature type="compositionally biased region" description="Acidic residues" evidence="1">
    <location>
        <begin position="126"/>
        <end position="151"/>
    </location>
</feature>
<evidence type="ECO:0000256" key="1">
    <source>
        <dbReference type="SAM" id="MobiDB-lite"/>
    </source>
</evidence>
<dbReference type="PANTHER" id="PTHR35711:SF3">
    <property type="entry name" value="PROSTATIC SPERMINE-BINDING PROTEIN-LIKE"/>
    <property type="match status" value="1"/>
</dbReference>
<proteinExistence type="predicted"/>
<accession>A0A9Q1ML05</accession>
<evidence type="ECO:0000313" key="2">
    <source>
        <dbReference type="EMBL" id="KAJ8560661.1"/>
    </source>
</evidence>
<dbReference type="Proteomes" id="UP001152561">
    <property type="component" value="Unassembled WGS sequence"/>
</dbReference>